<accession>A0A6J6EXZ3</accession>
<proteinExistence type="predicted"/>
<dbReference type="AlphaFoldDB" id="A0A6J6EXZ3"/>
<name>A0A6J6EXZ3_9ZZZZ</name>
<sequence length="194" mass="21567">MIVNAHCVQIWSLVTDFNVLRSRAQEARRSFPMLVGGIAVTIRRVSTLKTSSMPNSHFPAEAKLLHLKFVNACVAIPLFTKRLNGCGRLSLQRSSSTTFTVRAGYCGMLRERCCQRPNGSRFIASVPKRLARSTGHTTTLHCLMRPAHYLGRSPAVAARAKQMTTTKFVPTATSWSTRRRISRRCNCACLSAAR</sequence>
<protein>
    <submittedName>
        <fullName evidence="1">Unannotated protein</fullName>
    </submittedName>
</protein>
<dbReference type="EMBL" id="CAEZTG010000207">
    <property type="protein sequence ID" value="CAB4579613.1"/>
    <property type="molecule type" value="Genomic_DNA"/>
</dbReference>
<organism evidence="1">
    <name type="scientific">freshwater metagenome</name>
    <dbReference type="NCBI Taxonomy" id="449393"/>
    <lineage>
        <taxon>unclassified sequences</taxon>
        <taxon>metagenomes</taxon>
        <taxon>ecological metagenomes</taxon>
    </lineage>
</organism>
<reference evidence="1" key="1">
    <citation type="submission" date="2020-05" db="EMBL/GenBank/DDBJ databases">
        <authorList>
            <person name="Chiriac C."/>
            <person name="Salcher M."/>
            <person name="Ghai R."/>
            <person name="Kavagutti S V."/>
        </authorList>
    </citation>
    <scope>NUCLEOTIDE SEQUENCE</scope>
</reference>
<gene>
    <name evidence="1" type="ORF">UFOPK1603_01670</name>
</gene>
<evidence type="ECO:0000313" key="1">
    <source>
        <dbReference type="EMBL" id="CAB4579613.1"/>
    </source>
</evidence>